<feature type="region of interest" description="Disordered" evidence="1">
    <location>
        <begin position="163"/>
        <end position="195"/>
    </location>
</feature>
<feature type="compositionally biased region" description="Basic residues" evidence="1">
    <location>
        <begin position="323"/>
        <end position="339"/>
    </location>
</feature>
<dbReference type="AlphaFoldDB" id="A0AAN6D9V0"/>
<accession>A0AAN6D9V0</accession>
<evidence type="ECO:0000256" key="1">
    <source>
        <dbReference type="SAM" id="MobiDB-lite"/>
    </source>
</evidence>
<dbReference type="Proteomes" id="UP000738402">
    <property type="component" value="Unassembled WGS sequence"/>
</dbReference>
<comment type="caution">
    <text evidence="2">The sequence shown here is derived from an EMBL/GenBank/DDBJ whole genome shotgun (WGS) entry which is preliminary data.</text>
</comment>
<reference evidence="2" key="1">
    <citation type="journal article" date="2021" name="G3 (Bethesda)">
        <title>Genomic diversity, chromosomal rearrangements, and interspecies hybridization in the ogataea polymorpha species complex.</title>
        <authorList>
            <person name="Hanson S.J."/>
            <person name="Cinneide E.O."/>
            <person name="Salzberg L.I."/>
            <person name="Wolfe K.H."/>
            <person name="McGowan J."/>
            <person name="Fitzpatrick D.A."/>
            <person name="Matlin K."/>
        </authorList>
    </citation>
    <scope>NUCLEOTIDE SEQUENCE</scope>
    <source>
        <strain evidence="2">83-405-1</strain>
    </source>
</reference>
<feature type="compositionally biased region" description="Basic and acidic residues" evidence="1">
    <location>
        <begin position="355"/>
        <end position="377"/>
    </location>
</feature>
<feature type="region of interest" description="Disordered" evidence="1">
    <location>
        <begin position="294"/>
        <end position="384"/>
    </location>
</feature>
<sequence>MPMDLSRHVRLVVRLGGYEFRQVLGEALLDADNQHELVEVFLGRRRHDRERVRLPEHVGAQKVDPAVRAGERSPPAGVVDFDADRVRHLLVPVRVQNGLKEHSAAAPEHAAADEHLAEPQRVLGGPDTERHRHILDPAQREAVVPHADDKHDGKQLVRHLEPLVQRRAAKRGGRGERDGREGSVGTPPLREPPPRDVVAAGVHVEQVERRVQHDQHKHHARDPAVVHLELPVGRAGKDEQRVVARSKQEAERQLGDGDDAGPVGDVDPALALGASKHAVGQDGAVVDAAEHGYQQDVGGDGEDVDSDGQAQQQRVGGVLEPRKPRRARRLGRAGRHHERRDKVAARPLGKPVVAEARKKVREAPPADVEEQRPRKDAPPVPEQRVAVRGRELAVVQQRGDALVRGVVHLVAEHYGVVQHGQVRGGRGLKIVRGRVLVLLDEVGEVVLDQSLVLADVQHIAVGPGERQGVAAELLDAQQHRAQKRRTPAPALVREVVVSAVEAEVGGVVGYVETGGSLGAGDAARQNAGGQQQRQQQRKHE</sequence>
<feature type="region of interest" description="Disordered" evidence="1">
    <location>
        <begin position="519"/>
        <end position="540"/>
    </location>
</feature>
<evidence type="ECO:0000313" key="2">
    <source>
        <dbReference type="EMBL" id="KAG7730768.1"/>
    </source>
</evidence>
<gene>
    <name evidence="2" type="ORF">KL933_000563</name>
</gene>
<name>A0AAN6D9V0_9ASCO</name>
<feature type="region of interest" description="Disordered" evidence="1">
    <location>
        <begin position="230"/>
        <end position="268"/>
    </location>
</feature>
<proteinExistence type="predicted"/>
<evidence type="ECO:0000313" key="3">
    <source>
        <dbReference type="Proteomes" id="UP000738402"/>
    </source>
</evidence>
<feature type="compositionally biased region" description="Basic and acidic residues" evidence="1">
    <location>
        <begin position="235"/>
        <end position="255"/>
    </location>
</feature>
<protein>
    <submittedName>
        <fullName evidence="2">Uncharacterized protein</fullName>
    </submittedName>
</protein>
<dbReference type="EMBL" id="JAHLUH010000001">
    <property type="protein sequence ID" value="KAG7730768.1"/>
    <property type="molecule type" value="Genomic_DNA"/>
</dbReference>
<feature type="compositionally biased region" description="Low complexity" evidence="1">
    <location>
        <begin position="519"/>
        <end position="534"/>
    </location>
</feature>
<organism evidence="2 3">
    <name type="scientific">Ogataea haglerorum</name>
    <dbReference type="NCBI Taxonomy" id="1937702"/>
    <lineage>
        <taxon>Eukaryota</taxon>
        <taxon>Fungi</taxon>
        <taxon>Dikarya</taxon>
        <taxon>Ascomycota</taxon>
        <taxon>Saccharomycotina</taxon>
        <taxon>Pichiomycetes</taxon>
        <taxon>Pichiales</taxon>
        <taxon>Pichiaceae</taxon>
        <taxon>Ogataea</taxon>
    </lineage>
</organism>
<feature type="region of interest" description="Disordered" evidence="1">
    <location>
        <begin position="102"/>
        <end position="129"/>
    </location>
</feature>